<evidence type="ECO:0000313" key="4">
    <source>
        <dbReference type="Proteomes" id="UP000237631"/>
    </source>
</evidence>
<organism evidence="3 4">
    <name type="scientific">Cercospora berteroae</name>
    <dbReference type="NCBI Taxonomy" id="357750"/>
    <lineage>
        <taxon>Eukaryota</taxon>
        <taxon>Fungi</taxon>
        <taxon>Dikarya</taxon>
        <taxon>Ascomycota</taxon>
        <taxon>Pezizomycotina</taxon>
        <taxon>Dothideomycetes</taxon>
        <taxon>Dothideomycetidae</taxon>
        <taxon>Mycosphaerellales</taxon>
        <taxon>Mycosphaerellaceae</taxon>
        <taxon>Cercospora</taxon>
    </lineage>
</organism>
<dbReference type="SUPFAM" id="SSF81383">
    <property type="entry name" value="F-box domain"/>
    <property type="match status" value="1"/>
</dbReference>
<sequence>MKRKYTGSGRDRTAKPKWEKRVLQRADIQRATPLGNLEDDSSDTDSNASAVDLSRLSAADYNAFTLKQAKLAWTNAAIQAVISTVELLENIFLHLRPLDIMNATRVCPHWNKVVESSIALRPKLFRTVYTSGEVGRTDKMPNSLFRPTAPGSQHFKPRGPAMKAAIEVYLNGRRSAILDDMYITVEPAQKMEICLHWQVHEVIIGCALVSLPFKKEGWTVGEALLMAMSSDHLTSWYDHSRQYGGGGNDNLIDLFAKLQLGGRGFEVECEEIEFRLLA</sequence>
<protein>
    <recommendedName>
        <fullName evidence="2">F-box domain-containing protein</fullName>
    </recommendedName>
</protein>
<feature type="compositionally biased region" description="Basic and acidic residues" evidence="1">
    <location>
        <begin position="9"/>
        <end position="28"/>
    </location>
</feature>
<proteinExistence type="predicted"/>
<feature type="domain" description="F-box" evidence="2">
    <location>
        <begin position="86"/>
        <end position="119"/>
    </location>
</feature>
<dbReference type="AlphaFoldDB" id="A0A2S6BUR0"/>
<dbReference type="Gene3D" id="1.20.1280.50">
    <property type="match status" value="1"/>
</dbReference>
<reference evidence="4" key="1">
    <citation type="journal article" date="2017" name="bioRxiv">
        <title>Conservation of a gene cluster reveals novel cercosporin biosynthetic mechanisms and extends production to the genus Colletotrichum.</title>
        <authorList>
            <person name="de Jonge R."/>
            <person name="Ebert M.K."/>
            <person name="Huitt-Roehl C.R."/>
            <person name="Pal P."/>
            <person name="Suttle J.C."/>
            <person name="Spanner R.E."/>
            <person name="Neubauer J.D."/>
            <person name="Jurick W.M.II."/>
            <person name="Stott K.A."/>
            <person name="Secor G.A."/>
            <person name="Thomma B.P.H.J."/>
            <person name="Van de Peer Y."/>
            <person name="Townsend C.A."/>
            <person name="Bolton M.D."/>
        </authorList>
    </citation>
    <scope>NUCLEOTIDE SEQUENCE [LARGE SCALE GENOMIC DNA]</scope>
    <source>
        <strain evidence="4">CBS538.71</strain>
    </source>
</reference>
<accession>A0A2S6BUR0</accession>
<dbReference type="Pfam" id="PF12937">
    <property type="entry name" value="F-box-like"/>
    <property type="match status" value="1"/>
</dbReference>
<evidence type="ECO:0000259" key="2">
    <source>
        <dbReference type="Pfam" id="PF12937"/>
    </source>
</evidence>
<dbReference type="InterPro" id="IPR036047">
    <property type="entry name" value="F-box-like_dom_sf"/>
</dbReference>
<dbReference type="Proteomes" id="UP000237631">
    <property type="component" value="Unassembled WGS sequence"/>
</dbReference>
<dbReference type="InterPro" id="IPR001810">
    <property type="entry name" value="F-box_dom"/>
</dbReference>
<evidence type="ECO:0000256" key="1">
    <source>
        <dbReference type="SAM" id="MobiDB-lite"/>
    </source>
</evidence>
<comment type="caution">
    <text evidence="3">The sequence shown here is derived from an EMBL/GenBank/DDBJ whole genome shotgun (WGS) entry which is preliminary data.</text>
</comment>
<feature type="region of interest" description="Disordered" evidence="1">
    <location>
        <begin position="1"/>
        <end position="48"/>
    </location>
</feature>
<dbReference type="OrthoDB" id="3800738at2759"/>
<evidence type="ECO:0000313" key="3">
    <source>
        <dbReference type="EMBL" id="PPJ51205.1"/>
    </source>
</evidence>
<dbReference type="EMBL" id="PNEN01001763">
    <property type="protein sequence ID" value="PPJ51205.1"/>
    <property type="molecule type" value="Genomic_DNA"/>
</dbReference>
<keyword evidence="4" id="KW-1185">Reference proteome</keyword>
<name>A0A2S6BUR0_9PEZI</name>
<gene>
    <name evidence="3" type="ORF">CBER1_07512</name>
</gene>